<dbReference type="Pfam" id="PF19905">
    <property type="entry name" value="DUF6378"/>
    <property type="match status" value="1"/>
</dbReference>
<evidence type="ECO:0000313" key="5">
    <source>
        <dbReference type="EMBL" id="CAB4177623.1"/>
    </source>
</evidence>
<dbReference type="EMBL" id="LR796955">
    <property type="protein sequence ID" value="CAB4177623.1"/>
    <property type="molecule type" value="Genomic_DNA"/>
</dbReference>
<dbReference type="EMBL" id="LR796792">
    <property type="protein sequence ID" value="CAB4166552.1"/>
    <property type="molecule type" value="Genomic_DNA"/>
</dbReference>
<feature type="region of interest" description="Disordered" evidence="1">
    <location>
        <begin position="1"/>
        <end position="20"/>
    </location>
</feature>
<feature type="domain" description="DUF6378" evidence="2">
    <location>
        <begin position="8"/>
        <end position="81"/>
    </location>
</feature>
<dbReference type="EMBL" id="LR797309">
    <property type="protein sequence ID" value="CAB4201880.1"/>
    <property type="molecule type" value="Genomic_DNA"/>
</dbReference>
<accession>A0A6J5PLB8</accession>
<dbReference type="EMBL" id="LR796880">
    <property type="protein sequence ID" value="CAB4171827.1"/>
    <property type="molecule type" value="Genomic_DNA"/>
</dbReference>
<name>A0A6J5PLB8_9CAUD</name>
<evidence type="ECO:0000313" key="4">
    <source>
        <dbReference type="EMBL" id="CAB4171827.1"/>
    </source>
</evidence>
<organism evidence="4">
    <name type="scientific">uncultured Caudovirales phage</name>
    <dbReference type="NCBI Taxonomy" id="2100421"/>
    <lineage>
        <taxon>Viruses</taxon>
        <taxon>Duplodnaviria</taxon>
        <taxon>Heunggongvirae</taxon>
        <taxon>Uroviricota</taxon>
        <taxon>Caudoviricetes</taxon>
        <taxon>Peduoviridae</taxon>
        <taxon>Maltschvirus</taxon>
        <taxon>Maltschvirus maltsch</taxon>
    </lineage>
</organism>
<evidence type="ECO:0000256" key="1">
    <source>
        <dbReference type="SAM" id="MobiDB-lite"/>
    </source>
</evidence>
<evidence type="ECO:0000313" key="6">
    <source>
        <dbReference type="EMBL" id="CAB4201880.1"/>
    </source>
</evidence>
<proteinExistence type="predicted"/>
<evidence type="ECO:0000259" key="2">
    <source>
        <dbReference type="Pfam" id="PF19905"/>
    </source>
</evidence>
<evidence type="ECO:0000313" key="3">
    <source>
        <dbReference type="EMBL" id="CAB4166552.1"/>
    </source>
</evidence>
<dbReference type="InterPro" id="IPR045958">
    <property type="entry name" value="DUF6378"/>
</dbReference>
<sequence>MTIDPPIGERHETHGDYTNTAQVSQHLKTTMRNARNWARLSNDKRESLDMIMTKVSRIMSGEPNEPDHWLDIEGYAKLARERLIETQAQRETRSQRYKLEVRK</sequence>
<reference evidence="4" key="1">
    <citation type="submission" date="2020-05" db="EMBL/GenBank/DDBJ databases">
        <authorList>
            <person name="Chiriac C."/>
            <person name="Salcher M."/>
            <person name="Ghai R."/>
            <person name="Kavagutti S V."/>
        </authorList>
    </citation>
    <scope>NUCLEOTIDE SEQUENCE</scope>
</reference>
<gene>
    <name evidence="5" type="ORF">UFOVP1010_20</name>
    <name evidence="6" type="ORF">UFOVP1359_8</name>
    <name evidence="3" type="ORF">UFOVP838_35</name>
    <name evidence="4" type="ORF">UFOVP932_32</name>
</gene>
<protein>
    <recommendedName>
        <fullName evidence="2">DUF6378 domain-containing protein</fullName>
    </recommendedName>
</protein>